<dbReference type="OrthoDB" id="3268823at2759"/>
<keyword evidence="3" id="KW-1185">Reference proteome</keyword>
<feature type="compositionally biased region" description="Basic and acidic residues" evidence="1">
    <location>
        <begin position="142"/>
        <end position="155"/>
    </location>
</feature>
<gene>
    <name evidence="2" type="ORF">PAXINDRAFT_14235</name>
</gene>
<dbReference type="AlphaFoldDB" id="A0A0C9TBS1"/>
<evidence type="ECO:0000313" key="2">
    <source>
        <dbReference type="EMBL" id="KIJ13035.1"/>
    </source>
</evidence>
<organism evidence="2 3">
    <name type="scientific">Paxillus involutus ATCC 200175</name>
    <dbReference type="NCBI Taxonomy" id="664439"/>
    <lineage>
        <taxon>Eukaryota</taxon>
        <taxon>Fungi</taxon>
        <taxon>Dikarya</taxon>
        <taxon>Basidiomycota</taxon>
        <taxon>Agaricomycotina</taxon>
        <taxon>Agaricomycetes</taxon>
        <taxon>Agaricomycetidae</taxon>
        <taxon>Boletales</taxon>
        <taxon>Paxilineae</taxon>
        <taxon>Paxillaceae</taxon>
        <taxon>Paxillus</taxon>
    </lineage>
</organism>
<protein>
    <submittedName>
        <fullName evidence="2">Uncharacterized protein</fullName>
    </submittedName>
</protein>
<dbReference type="HOGENOM" id="CLU_926076_0_0_1"/>
<feature type="region of interest" description="Disordered" evidence="1">
    <location>
        <begin position="291"/>
        <end position="311"/>
    </location>
</feature>
<feature type="region of interest" description="Disordered" evidence="1">
    <location>
        <begin position="139"/>
        <end position="276"/>
    </location>
</feature>
<feature type="compositionally biased region" description="Basic and acidic residues" evidence="1">
    <location>
        <begin position="177"/>
        <end position="198"/>
    </location>
</feature>
<feature type="compositionally biased region" description="Basic and acidic residues" evidence="1">
    <location>
        <begin position="98"/>
        <end position="110"/>
    </location>
</feature>
<reference evidence="2 3" key="1">
    <citation type="submission" date="2014-06" db="EMBL/GenBank/DDBJ databases">
        <authorList>
            <consortium name="DOE Joint Genome Institute"/>
            <person name="Kuo A."/>
            <person name="Kohler A."/>
            <person name="Nagy L.G."/>
            <person name="Floudas D."/>
            <person name="Copeland A."/>
            <person name="Barry K.W."/>
            <person name="Cichocki N."/>
            <person name="Veneault-Fourrey C."/>
            <person name="LaButti K."/>
            <person name="Lindquist E.A."/>
            <person name="Lipzen A."/>
            <person name="Lundell T."/>
            <person name="Morin E."/>
            <person name="Murat C."/>
            <person name="Sun H."/>
            <person name="Tunlid A."/>
            <person name="Henrissat B."/>
            <person name="Grigoriev I.V."/>
            <person name="Hibbett D.S."/>
            <person name="Martin F."/>
            <person name="Nordberg H.P."/>
            <person name="Cantor M.N."/>
            <person name="Hua S.X."/>
        </authorList>
    </citation>
    <scope>NUCLEOTIDE SEQUENCE [LARGE SCALE GENOMIC DNA]</scope>
    <source>
        <strain evidence="2 3">ATCC 200175</strain>
    </source>
</reference>
<evidence type="ECO:0000313" key="3">
    <source>
        <dbReference type="Proteomes" id="UP000053647"/>
    </source>
</evidence>
<sequence length="311" mass="32731">MKTFQVSKPSKDEPALFPAPRSYADRAEGIERLPATAGVKDDPPKPDADYQKTALPEAAPPAEEKLMPEKLLPGKSSEVTREAAGIKTGTPALPEPPAESRENVPGREGTEYQAGPGKGREGKTAAAAGVGMLGAVAGARALGKDEDREGSHRPSGDIPQAQKPQEATIGAGSLKAAGKENGETHRQEEKPSHDKQASSKETNVQEEGKNQKNTTSPQKAGYGGDYHPAQLHPPTPGTSASETSPNHSEQAAPASPISPPSKERSQSESTGKKVGFMAKVKGEVKILAGKMTREDDKVDEGKRLMRGEAQK</sequence>
<name>A0A0C9TBS1_PAXIN</name>
<evidence type="ECO:0000256" key="1">
    <source>
        <dbReference type="SAM" id="MobiDB-lite"/>
    </source>
</evidence>
<dbReference type="Proteomes" id="UP000053647">
    <property type="component" value="Unassembled WGS sequence"/>
</dbReference>
<feature type="compositionally biased region" description="Basic and acidic residues" evidence="1">
    <location>
        <begin position="39"/>
        <end position="50"/>
    </location>
</feature>
<proteinExistence type="predicted"/>
<reference evidence="3" key="2">
    <citation type="submission" date="2015-01" db="EMBL/GenBank/DDBJ databases">
        <title>Evolutionary Origins and Diversification of the Mycorrhizal Mutualists.</title>
        <authorList>
            <consortium name="DOE Joint Genome Institute"/>
            <consortium name="Mycorrhizal Genomics Consortium"/>
            <person name="Kohler A."/>
            <person name="Kuo A."/>
            <person name="Nagy L.G."/>
            <person name="Floudas D."/>
            <person name="Copeland A."/>
            <person name="Barry K.W."/>
            <person name="Cichocki N."/>
            <person name="Veneault-Fourrey C."/>
            <person name="LaButti K."/>
            <person name="Lindquist E.A."/>
            <person name="Lipzen A."/>
            <person name="Lundell T."/>
            <person name="Morin E."/>
            <person name="Murat C."/>
            <person name="Riley R."/>
            <person name="Ohm R."/>
            <person name="Sun H."/>
            <person name="Tunlid A."/>
            <person name="Henrissat B."/>
            <person name="Grigoriev I.V."/>
            <person name="Hibbett D.S."/>
            <person name="Martin F."/>
        </authorList>
    </citation>
    <scope>NUCLEOTIDE SEQUENCE [LARGE SCALE GENOMIC DNA]</scope>
    <source>
        <strain evidence="3">ATCC 200175</strain>
    </source>
</reference>
<accession>A0A0C9TBS1</accession>
<dbReference type="EMBL" id="KN819357">
    <property type="protein sequence ID" value="KIJ13035.1"/>
    <property type="molecule type" value="Genomic_DNA"/>
</dbReference>
<feature type="region of interest" description="Disordered" evidence="1">
    <location>
        <begin position="1"/>
        <end position="126"/>
    </location>
</feature>
<feature type="compositionally biased region" description="Polar residues" evidence="1">
    <location>
        <begin position="237"/>
        <end position="249"/>
    </location>
</feature>